<dbReference type="OrthoDB" id="1915122at2759"/>
<dbReference type="STRING" id="930992.A0A0D0A4C1"/>
<organism evidence="8 9">
    <name type="scientific">Suillus luteus UH-Slu-Lm8-n1</name>
    <dbReference type="NCBI Taxonomy" id="930992"/>
    <lineage>
        <taxon>Eukaryota</taxon>
        <taxon>Fungi</taxon>
        <taxon>Dikarya</taxon>
        <taxon>Basidiomycota</taxon>
        <taxon>Agaricomycotina</taxon>
        <taxon>Agaricomycetes</taxon>
        <taxon>Agaricomycetidae</taxon>
        <taxon>Boletales</taxon>
        <taxon>Suillineae</taxon>
        <taxon>Suillaceae</taxon>
        <taxon>Suillus</taxon>
    </lineage>
</organism>
<feature type="transmembrane region" description="Helical" evidence="6">
    <location>
        <begin position="133"/>
        <end position="150"/>
    </location>
</feature>
<dbReference type="GO" id="GO:0005739">
    <property type="term" value="C:mitochondrion"/>
    <property type="evidence" value="ECO:0007669"/>
    <property type="project" value="UniProtKB-SubCell"/>
</dbReference>
<evidence type="ECO:0000256" key="3">
    <source>
        <dbReference type="ARBA" id="ARBA00022989"/>
    </source>
</evidence>
<evidence type="ECO:0000256" key="1">
    <source>
        <dbReference type="ARBA" id="ARBA00004173"/>
    </source>
</evidence>
<evidence type="ECO:0000256" key="5">
    <source>
        <dbReference type="SAM" id="Coils"/>
    </source>
</evidence>
<keyword evidence="5" id="KW-0175">Coiled coil</keyword>
<reference evidence="8 9" key="1">
    <citation type="submission" date="2014-04" db="EMBL/GenBank/DDBJ databases">
        <authorList>
            <consortium name="DOE Joint Genome Institute"/>
            <person name="Kuo A."/>
            <person name="Ruytinx J."/>
            <person name="Rineau F."/>
            <person name="Colpaert J."/>
            <person name="Kohler A."/>
            <person name="Nagy L.G."/>
            <person name="Floudas D."/>
            <person name="Copeland A."/>
            <person name="Barry K.W."/>
            <person name="Cichocki N."/>
            <person name="Veneault-Fourrey C."/>
            <person name="LaButti K."/>
            <person name="Lindquist E.A."/>
            <person name="Lipzen A."/>
            <person name="Lundell T."/>
            <person name="Morin E."/>
            <person name="Murat C."/>
            <person name="Sun H."/>
            <person name="Tunlid A."/>
            <person name="Henrissat B."/>
            <person name="Grigoriev I.V."/>
            <person name="Hibbett D.S."/>
            <person name="Martin F."/>
            <person name="Nordberg H.P."/>
            <person name="Cantor M.N."/>
            <person name="Hua S.X."/>
        </authorList>
    </citation>
    <scope>NUCLEOTIDE SEQUENCE [LARGE SCALE GENOMIC DNA]</scope>
    <source>
        <strain evidence="8 9">UH-Slu-Lm8-n1</strain>
    </source>
</reference>
<dbReference type="HOGENOM" id="CLU_079101_1_0_1"/>
<reference evidence="9" key="2">
    <citation type="submission" date="2015-01" db="EMBL/GenBank/DDBJ databases">
        <title>Evolutionary Origins and Diversification of the Mycorrhizal Mutualists.</title>
        <authorList>
            <consortium name="DOE Joint Genome Institute"/>
            <consortium name="Mycorrhizal Genomics Consortium"/>
            <person name="Kohler A."/>
            <person name="Kuo A."/>
            <person name="Nagy L.G."/>
            <person name="Floudas D."/>
            <person name="Copeland A."/>
            <person name="Barry K.W."/>
            <person name="Cichocki N."/>
            <person name="Veneault-Fourrey C."/>
            <person name="LaButti K."/>
            <person name="Lindquist E.A."/>
            <person name="Lipzen A."/>
            <person name="Lundell T."/>
            <person name="Morin E."/>
            <person name="Murat C."/>
            <person name="Riley R."/>
            <person name="Ohm R."/>
            <person name="Sun H."/>
            <person name="Tunlid A."/>
            <person name="Henrissat B."/>
            <person name="Grigoriev I.V."/>
            <person name="Hibbett D.S."/>
            <person name="Martin F."/>
        </authorList>
    </citation>
    <scope>NUCLEOTIDE SEQUENCE [LARGE SCALE GENOMIC DNA]</scope>
    <source>
        <strain evidence="9">UH-Slu-Lm8-n1</strain>
    </source>
</reference>
<feature type="transmembrane region" description="Helical" evidence="6">
    <location>
        <begin position="170"/>
        <end position="189"/>
    </location>
</feature>
<keyword evidence="4 6" id="KW-0472">Membrane</keyword>
<sequence>MFNKLDSEHKGENVAFARGAIEGALTGSAIIAPTWYLLNRRWPAFRALPNTVKTLGAVVVIVPLISIRAEHRGLDFHRQHWYVERFIVETPSYLDLSRTGIEKTELEKEREEERRRWASLNTKDKLAEWTAQHQLSVIVGSWALTMGLVGSKVLRDPLISMPNKIVQVRLWAQGLTIGVIIATAALTHSQRARAANMRKHSPDHTWVYLLDEQRIEKERAQKA</sequence>
<evidence type="ECO:0000256" key="2">
    <source>
        <dbReference type="ARBA" id="ARBA00022692"/>
    </source>
</evidence>
<dbReference type="AlphaFoldDB" id="A0A0D0A4C1"/>
<dbReference type="EMBL" id="KN835181">
    <property type="protein sequence ID" value="KIK44925.1"/>
    <property type="molecule type" value="Genomic_DNA"/>
</dbReference>
<feature type="domain" description="HIG1" evidence="7">
    <location>
        <begin position="107"/>
        <end position="198"/>
    </location>
</feature>
<keyword evidence="3 6" id="KW-1133">Transmembrane helix</keyword>
<protein>
    <recommendedName>
        <fullName evidence="7">HIG1 domain-containing protein</fullName>
    </recommendedName>
</protein>
<dbReference type="FunCoup" id="A0A0D0A4C1">
    <property type="interactions" value="54"/>
</dbReference>
<feature type="coiled-coil region" evidence="5">
    <location>
        <begin position="96"/>
        <end position="123"/>
    </location>
</feature>
<dbReference type="Proteomes" id="UP000054485">
    <property type="component" value="Unassembled WGS sequence"/>
</dbReference>
<name>A0A0D0A4C1_9AGAM</name>
<dbReference type="InterPro" id="IPR007667">
    <property type="entry name" value="Hypoxia_induced_domain"/>
</dbReference>
<evidence type="ECO:0000313" key="9">
    <source>
        <dbReference type="Proteomes" id="UP000054485"/>
    </source>
</evidence>
<accession>A0A0D0A4C1</accession>
<proteinExistence type="predicted"/>
<dbReference type="PROSITE" id="PS51503">
    <property type="entry name" value="HIG1"/>
    <property type="match status" value="1"/>
</dbReference>
<evidence type="ECO:0000313" key="8">
    <source>
        <dbReference type="EMBL" id="KIK44925.1"/>
    </source>
</evidence>
<keyword evidence="2 6" id="KW-0812">Transmembrane</keyword>
<evidence type="ECO:0000256" key="6">
    <source>
        <dbReference type="SAM" id="Phobius"/>
    </source>
</evidence>
<keyword evidence="9" id="KW-1185">Reference proteome</keyword>
<feature type="transmembrane region" description="Helical" evidence="6">
    <location>
        <begin position="20"/>
        <end position="38"/>
    </location>
</feature>
<dbReference type="InParanoid" id="A0A0D0A4C1"/>
<evidence type="ECO:0000259" key="7">
    <source>
        <dbReference type="PROSITE" id="PS51503"/>
    </source>
</evidence>
<comment type="subcellular location">
    <subcellularLocation>
        <location evidence="1">Mitochondrion</location>
    </subcellularLocation>
</comment>
<evidence type="ECO:0000256" key="4">
    <source>
        <dbReference type="ARBA" id="ARBA00023136"/>
    </source>
</evidence>
<gene>
    <name evidence="8" type="ORF">CY34DRAFT_585294</name>
</gene>